<organism evidence="2">
    <name type="scientific">uncultured Sulfurovum sp</name>
    <dbReference type="NCBI Taxonomy" id="269237"/>
    <lineage>
        <taxon>Bacteria</taxon>
        <taxon>Pseudomonadati</taxon>
        <taxon>Campylobacterota</taxon>
        <taxon>Epsilonproteobacteria</taxon>
        <taxon>Campylobacterales</taxon>
        <taxon>Sulfurovaceae</taxon>
        <taxon>Sulfurovum</taxon>
        <taxon>environmental samples</taxon>
    </lineage>
</organism>
<sequence>MSTPTTIKCPNCATEIDIDELFYHQIEEKFKQQHMAEQKKLLHERDEARQEYKTHLDALKAKEEAFKDEKEKFDEDLRKATKEQLKLERAKLADELKRKLVEEQSESMALLQKELKEKSQQVQELNASKALIEKLKREKEEVASAAKVEAQRALSDELRVEKEKLSRQAQEEKELLTKQVLEANELKIKAKDEQIEQMKRSLDDAKRKSEQGSMQLQGEALELAIEEWLSSQFPFDTVDEVKKGAFGADCVQTIHTRELQNCGVICYESKNTKAWSDGWVTKLKQDMLKVNADIGVLVTSVYPSGMERMGFVDGIWVCDLTEFRGSVSLLRESLIRVHKTVQREENRGDKMTLLYNYLTGNEFSMQMNSIVEGFMTMQTELDKERRSLMASWKRRQKLIDGVLQNTTEMYGSLQGIAGAGALGHIEALELPEDFEEGA</sequence>
<dbReference type="InterPro" id="IPR019219">
    <property type="entry name" value="DUF2130"/>
</dbReference>
<gene>
    <name evidence="2" type="ORF">HELGO_WM7027</name>
</gene>
<reference evidence="2" key="1">
    <citation type="submission" date="2020-01" db="EMBL/GenBank/DDBJ databases">
        <authorList>
            <person name="Meier V. D."/>
            <person name="Meier V D."/>
        </authorList>
    </citation>
    <scope>NUCLEOTIDE SEQUENCE</scope>
    <source>
        <strain evidence="2">HLG_WM_MAG_01</strain>
    </source>
</reference>
<dbReference type="AlphaFoldDB" id="A0A6S6UDJ6"/>
<proteinExistence type="predicted"/>
<evidence type="ECO:0000256" key="1">
    <source>
        <dbReference type="SAM" id="Coils"/>
    </source>
</evidence>
<protein>
    <submittedName>
        <fullName evidence="2">Caldesmon</fullName>
    </submittedName>
</protein>
<feature type="coiled-coil region" evidence="1">
    <location>
        <begin position="31"/>
        <end position="215"/>
    </location>
</feature>
<dbReference type="Pfam" id="PF09903">
    <property type="entry name" value="DUF2130"/>
    <property type="match status" value="1"/>
</dbReference>
<keyword evidence="1" id="KW-0175">Coiled coil</keyword>
<evidence type="ECO:0000313" key="2">
    <source>
        <dbReference type="EMBL" id="CAA6824959.1"/>
    </source>
</evidence>
<name>A0A6S6UDJ6_9BACT</name>
<dbReference type="EMBL" id="CACVAS010000128">
    <property type="protein sequence ID" value="CAA6824959.1"/>
    <property type="molecule type" value="Genomic_DNA"/>
</dbReference>
<accession>A0A6S6UDJ6</accession>